<protein>
    <submittedName>
        <fullName evidence="1">Uncharacterized protein</fullName>
    </submittedName>
</protein>
<name>A0ACC2K7F2_PERAE</name>
<sequence>MGGNMKVWIVLATWFWWNAVVGPAWACPVEQHTLSWSCPVEQHTLSWSCTLMAAEQHTFNYQVVRFTTVNVTKSSYEEFIKAVRAQLASGQESHGIPVTREPSKVRDSERYVDLEGVANQSREKIKLGMGPFERAITTLRFSKIEQQSPIASSLIVVIQMVAEAARFTYIVYHVRKRIPEVEVFCPNHTMLRYEKKWKALSRGIQQSNQGGVFLKPVKLINQVDNTNHPAIKGLAICKSKSDRAATTNHQHFIDHDMFMIRPVVVDADVATNVDKEFNDNDDDDDDDDTFPYPDPTVCISGRNGLCVDVRDGRYNNGNPIQLWPCQETLEVNQLWTLREDGTIRSNSMCLTTNGSSPGTHVMIYDCAAAEKAATLWQLWENGAIKNPKSGLVLSTESGDNGTILTVETNINASRQGWFASNNTEPFVTFIIGFDDLCMQANGNAMWVVECEDQKWALYPDGTIRPQENQDRCLTSSHYNSQEIIIIISSCGPGSEDQRWVFTNAGTIWNMASGMVMEVKRSDPSLHQIILSGFTGNPNQKWLPLFSLLLL</sequence>
<gene>
    <name evidence="1" type="ORF">MRB53_013249</name>
</gene>
<evidence type="ECO:0000313" key="1">
    <source>
        <dbReference type="EMBL" id="KAJ8617063.1"/>
    </source>
</evidence>
<organism evidence="1 2">
    <name type="scientific">Persea americana</name>
    <name type="common">Avocado</name>
    <dbReference type="NCBI Taxonomy" id="3435"/>
    <lineage>
        <taxon>Eukaryota</taxon>
        <taxon>Viridiplantae</taxon>
        <taxon>Streptophyta</taxon>
        <taxon>Embryophyta</taxon>
        <taxon>Tracheophyta</taxon>
        <taxon>Spermatophyta</taxon>
        <taxon>Magnoliopsida</taxon>
        <taxon>Magnoliidae</taxon>
        <taxon>Laurales</taxon>
        <taxon>Lauraceae</taxon>
        <taxon>Persea</taxon>
    </lineage>
</organism>
<reference evidence="1 2" key="1">
    <citation type="journal article" date="2022" name="Hortic Res">
        <title>A haplotype resolved chromosomal level avocado genome allows analysis of novel avocado genes.</title>
        <authorList>
            <person name="Nath O."/>
            <person name="Fletcher S.J."/>
            <person name="Hayward A."/>
            <person name="Shaw L.M."/>
            <person name="Masouleh A.K."/>
            <person name="Furtado A."/>
            <person name="Henry R.J."/>
            <person name="Mitter N."/>
        </authorList>
    </citation>
    <scope>NUCLEOTIDE SEQUENCE [LARGE SCALE GENOMIC DNA]</scope>
    <source>
        <strain evidence="2">cv. Hass</strain>
    </source>
</reference>
<keyword evidence="2" id="KW-1185">Reference proteome</keyword>
<evidence type="ECO:0000313" key="2">
    <source>
        <dbReference type="Proteomes" id="UP001234297"/>
    </source>
</evidence>
<proteinExistence type="predicted"/>
<comment type="caution">
    <text evidence="1">The sequence shown here is derived from an EMBL/GenBank/DDBJ whole genome shotgun (WGS) entry which is preliminary data.</text>
</comment>
<dbReference type="EMBL" id="CM056812">
    <property type="protein sequence ID" value="KAJ8617063.1"/>
    <property type="molecule type" value="Genomic_DNA"/>
</dbReference>
<accession>A0ACC2K7F2</accession>
<dbReference type="Proteomes" id="UP001234297">
    <property type="component" value="Chromosome 4"/>
</dbReference>